<evidence type="ECO:0000313" key="1">
    <source>
        <dbReference type="EMBL" id="QGM45845.1"/>
    </source>
</evidence>
<dbReference type="Proteomes" id="UP000309061">
    <property type="component" value="Chromosome"/>
</dbReference>
<evidence type="ECO:0000313" key="2">
    <source>
        <dbReference type="Proteomes" id="UP000309061"/>
    </source>
</evidence>
<keyword evidence="2" id="KW-1185">Reference proteome</keyword>
<sequence length="291" mass="32878">MQGSTNTSHHSLLDLLIGEHFYIFHGASLLSKTDDVAYGAKLKIERAKQHVNDLNREMEAFMAQKPFRLIARQDPKSATRTISIKTYCPIPEQISLILGDAIHNMRSALDLLIFSMIGHLVTNPDGLYFPIAKSYDRLKGTLESRQIKLAGENVVAEIEALEPYPGGCEELWELQWLDVNDKHKIIIPVGMVPHLAASDINKIDSSIRIFGTKETFIVPIQPEIFIIQLGGNRAARRAIVPFAKETEFQPTFILCFGESQPFQFQPILPTLHRLIRRVERAIEKIVGAYNH</sequence>
<dbReference type="AlphaFoldDB" id="A0A6B8KFS9"/>
<accession>A0A6B8KFS9</accession>
<reference evidence="1 2" key="1">
    <citation type="submission" date="2019-11" db="EMBL/GenBank/DDBJ databases">
        <title>The genome sequence of Methylocystis heyeri.</title>
        <authorList>
            <person name="Oshkin I.Y."/>
            <person name="Miroshnikov K."/>
            <person name="Dedysh S.N."/>
        </authorList>
    </citation>
    <scope>NUCLEOTIDE SEQUENCE [LARGE SCALE GENOMIC DNA]</scope>
    <source>
        <strain evidence="1 2">H2</strain>
    </source>
</reference>
<name>A0A6B8KFS9_9HYPH</name>
<dbReference type="KEGG" id="mhey:H2LOC_009100"/>
<gene>
    <name evidence="1" type="ORF">H2LOC_009100</name>
</gene>
<dbReference type="EMBL" id="CP046052">
    <property type="protein sequence ID" value="QGM45845.1"/>
    <property type="molecule type" value="Genomic_DNA"/>
</dbReference>
<dbReference type="OrthoDB" id="5905861at2"/>
<protein>
    <submittedName>
        <fullName evidence="1">Uncharacterized protein</fullName>
    </submittedName>
</protein>
<dbReference type="RefSeq" id="WP_136496116.1">
    <property type="nucleotide sequence ID" value="NZ_CP046052.1"/>
</dbReference>
<organism evidence="1 2">
    <name type="scientific">Methylocystis heyeri</name>
    <dbReference type="NCBI Taxonomy" id="391905"/>
    <lineage>
        <taxon>Bacteria</taxon>
        <taxon>Pseudomonadati</taxon>
        <taxon>Pseudomonadota</taxon>
        <taxon>Alphaproteobacteria</taxon>
        <taxon>Hyphomicrobiales</taxon>
        <taxon>Methylocystaceae</taxon>
        <taxon>Methylocystis</taxon>
    </lineage>
</organism>
<proteinExistence type="predicted"/>